<dbReference type="eggNOG" id="ENOG502S9W4">
    <property type="taxonomic scope" value="Eukaryota"/>
</dbReference>
<evidence type="ECO:0008006" key="4">
    <source>
        <dbReference type="Google" id="ProtNLM"/>
    </source>
</evidence>
<reference evidence="3" key="1">
    <citation type="submission" date="2012-06" db="EMBL/GenBank/DDBJ databases">
        <title>The genome sequence of Coniosporium apollinis CBS 100218.</title>
        <authorList>
            <consortium name="The Broad Institute Genome Sequencing Platform"/>
            <person name="Cuomo C."/>
            <person name="Gorbushina A."/>
            <person name="Noack S."/>
            <person name="Walker B."/>
            <person name="Young S.K."/>
            <person name="Zeng Q."/>
            <person name="Gargeya S."/>
            <person name="Fitzgerald M."/>
            <person name="Haas B."/>
            <person name="Abouelleil A."/>
            <person name="Alvarado L."/>
            <person name="Arachchi H.M."/>
            <person name="Berlin A.M."/>
            <person name="Chapman S.B."/>
            <person name="Goldberg J."/>
            <person name="Griggs A."/>
            <person name="Gujja S."/>
            <person name="Hansen M."/>
            <person name="Howarth C."/>
            <person name="Imamovic A."/>
            <person name="Larimer J."/>
            <person name="McCowan C."/>
            <person name="Montmayeur A."/>
            <person name="Murphy C."/>
            <person name="Neiman D."/>
            <person name="Pearson M."/>
            <person name="Priest M."/>
            <person name="Roberts A."/>
            <person name="Saif S."/>
            <person name="Shea T."/>
            <person name="Sisk P."/>
            <person name="Sykes S."/>
            <person name="Wortman J."/>
            <person name="Nusbaum C."/>
            <person name="Birren B."/>
        </authorList>
    </citation>
    <scope>NUCLEOTIDE SEQUENCE [LARGE SCALE GENOMIC DNA]</scope>
    <source>
        <strain evidence="3">CBS 100218</strain>
    </source>
</reference>
<dbReference type="HOGENOM" id="CLU_046290_0_0_1"/>
<dbReference type="Proteomes" id="UP000016924">
    <property type="component" value="Unassembled WGS sequence"/>
</dbReference>
<dbReference type="RefSeq" id="XP_007779345.1">
    <property type="nucleotide sequence ID" value="XM_007781155.1"/>
</dbReference>
<feature type="region of interest" description="Disordered" evidence="1">
    <location>
        <begin position="320"/>
        <end position="349"/>
    </location>
</feature>
<sequence length="372" mass="40006">MHDTSLAADRPGAQKSAVTLVENVGDPGSIMAISDRVTRLENLKIEDVEEAVEEEEEEEEENQPLHMPQPRPRPTTSRSSTDPTGTGILLQPSQPSSRPRNRSPYSRSHLRSSSSSNSLTAPAMTRSHSLPSVISPTTHLSSSPSARASSPLRSPARVPSPFSLAPEDTYPQPTASRIGEIESISEDSELNLTPRAGSDRMFQQQSLLPFAHGYTFPRSRRRPTSPLHHVSKVPFGGSSSTPTSSSSSPVLSATKFNESYPPGLHLSSSFSSSSMPSTPTSARSRSPSISSLETIPDSPDAEEAALEADKLAKLDAAAKAAEGGGEVRRSSLDVPGERRPGFGFGGRDKRKRWSVCGAERRGDLDLETIWED</sequence>
<dbReference type="EMBL" id="JH767566">
    <property type="protein sequence ID" value="EON64028.1"/>
    <property type="molecule type" value="Genomic_DNA"/>
</dbReference>
<dbReference type="OrthoDB" id="5400063at2759"/>
<dbReference type="OMA" id="KYNESYP"/>
<feature type="compositionally biased region" description="Polar residues" evidence="1">
    <location>
        <begin position="126"/>
        <end position="140"/>
    </location>
</feature>
<dbReference type="STRING" id="1168221.R7YQA2"/>
<dbReference type="AlphaFoldDB" id="R7YQA2"/>
<feature type="region of interest" description="Disordered" evidence="1">
    <location>
        <begin position="48"/>
        <end position="303"/>
    </location>
</feature>
<evidence type="ECO:0000256" key="1">
    <source>
        <dbReference type="SAM" id="MobiDB-lite"/>
    </source>
</evidence>
<protein>
    <recommendedName>
        <fullName evidence="4">Basic proline-rich protein</fullName>
    </recommendedName>
</protein>
<accession>R7YQA2</accession>
<dbReference type="GeneID" id="19900569"/>
<feature type="compositionally biased region" description="Low complexity" evidence="1">
    <location>
        <begin position="92"/>
        <end position="118"/>
    </location>
</feature>
<evidence type="ECO:0000313" key="2">
    <source>
        <dbReference type="EMBL" id="EON64028.1"/>
    </source>
</evidence>
<keyword evidence="3" id="KW-1185">Reference proteome</keyword>
<feature type="compositionally biased region" description="Low complexity" evidence="1">
    <location>
        <begin position="238"/>
        <end position="249"/>
    </location>
</feature>
<gene>
    <name evidence="2" type="ORF">W97_03258</name>
</gene>
<feature type="compositionally biased region" description="Low complexity" evidence="1">
    <location>
        <begin position="267"/>
        <end position="291"/>
    </location>
</feature>
<feature type="compositionally biased region" description="Acidic residues" evidence="1">
    <location>
        <begin position="48"/>
        <end position="62"/>
    </location>
</feature>
<feature type="compositionally biased region" description="Low complexity" evidence="1">
    <location>
        <begin position="141"/>
        <end position="161"/>
    </location>
</feature>
<proteinExistence type="predicted"/>
<name>R7YQA2_CONA1</name>
<feature type="compositionally biased region" description="Basic and acidic residues" evidence="1">
    <location>
        <begin position="325"/>
        <end position="340"/>
    </location>
</feature>
<evidence type="ECO:0000313" key="3">
    <source>
        <dbReference type="Proteomes" id="UP000016924"/>
    </source>
</evidence>
<organism evidence="2 3">
    <name type="scientific">Coniosporium apollinis (strain CBS 100218)</name>
    <name type="common">Rock-inhabiting black yeast</name>
    <dbReference type="NCBI Taxonomy" id="1168221"/>
    <lineage>
        <taxon>Eukaryota</taxon>
        <taxon>Fungi</taxon>
        <taxon>Dikarya</taxon>
        <taxon>Ascomycota</taxon>
        <taxon>Pezizomycotina</taxon>
        <taxon>Dothideomycetes</taxon>
        <taxon>Dothideomycetes incertae sedis</taxon>
        <taxon>Coniosporium</taxon>
    </lineage>
</organism>